<dbReference type="GO" id="GO:0000166">
    <property type="term" value="F:nucleotide binding"/>
    <property type="evidence" value="ECO:0007669"/>
    <property type="project" value="UniProtKB-KW"/>
</dbReference>
<comment type="catalytic activity">
    <reaction evidence="10">
        <text>3 propionate 3-nitronate + 3 O2 + H2O = 3 3-oxopropanoate + 2 nitrate + nitrite + H2O2 + 3 H(+)</text>
        <dbReference type="Rhea" id="RHEA:57332"/>
        <dbReference type="ChEBI" id="CHEBI:15377"/>
        <dbReference type="ChEBI" id="CHEBI:15378"/>
        <dbReference type="ChEBI" id="CHEBI:15379"/>
        <dbReference type="ChEBI" id="CHEBI:16240"/>
        <dbReference type="ChEBI" id="CHEBI:16301"/>
        <dbReference type="ChEBI" id="CHEBI:17632"/>
        <dbReference type="ChEBI" id="CHEBI:33190"/>
        <dbReference type="ChEBI" id="CHEBI:136067"/>
    </reaction>
</comment>
<reference evidence="13" key="1">
    <citation type="submission" date="2017-06" db="EMBL/GenBank/DDBJ databases">
        <authorList>
            <person name="Varghese N."/>
            <person name="Submissions S."/>
        </authorList>
    </citation>
    <scope>NUCLEOTIDE SEQUENCE [LARGE SCALE GENOMIC DNA]</scope>
    <source>
        <strain evidence="13">DSM 28041</strain>
    </source>
</reference>
<dbReference type="InterPro" id="IPR004136">
    <property type="entry name" value="NMO"/>
</dbReference>
<evidence type="ECO:0000313" key="12">
    <source>
        <dbReference type="EMBL" id="SNR29629.1"/>
    </source>
</evidence>
<dbReference type="Gene3D" id="3.20.20.70">
    <property type="entry name" value="Aldolase class I"/>
    <property type="match status" value="1"/>
</dbReference>
<keyword evidence="3" id="KW-0216">Detoxification</keyword>
<keyword evidence="7" id="KW-0560">Oxidoreductase</keyword>
<evidence type="ECO:0000256" key="10">
    <source>
        <dbReference type="ARBA" id="ARBA00049401"/>
    </source>
</evidence>
<keyword evidence="4" id="KW-0285">Flavoprotein</keyword>
<evidence type="ECO:0000256" key="9">
    <source>
        <dbReference type="ARBA" id="ARBA00031155"/>
    </source>
</evidence>
<evidence type="ECO:0000256" key="4">
    <source>
        <dbReference type="ARBA" id="ARBA00022630"/>
    </source>
</evidence>
<protein>
    <recommendedName>
        <fullName evidence="11">Nitronate monooxygenase</fullName>
    </recommendedName>
    <alternativeName>
        <fullName evidence="9">Propionate 3-nitronate monooxygenase</fullName>
    </alternativeName>
</protein>
<proteinExistence type="inferred from homology"/>
<sequence length="353" mass="36251">MNAFCEHLGLLHPIIQAPMAGVSTLALAAAVSEAGALGSFATGAISSAQVVAQHLAELQAVTTKPINVNLFCHAPAPEDAAHDARWLTHLQPFFAALQSDAPGSLTEIYPSFITNDALLAVLVQAKPRVISFHFGLPTATQLTALQQTGALLLACVTSPTEAHVAEAAGVDVLVAQGIEAGGHRGTFDQSVEPGITTLDLTRQLVQECRLPVIAAGGIMDGADLAAALRAGAVAGQLGTAFVACPESAASASYRAALLQQPPLPTSLTDVISGRPARGLVNRFMQDIDVPGRPPVAAYSRAYLAGKALITAAQQAGETGFAVQWAGTGNSRARALPAAELVRTLALELQQATA</sequence>
<keyword evidence="5" id="KW-0288">FMN</keyword>
<evidence type="ECO:0000256" key="1">
    <source>
        <dbReference type="ARBA" id="ARBA00001917"/>
    </source>
</evidence>
<dbReference type="GO" id="GO:0009636">
    <property type="term" value="P:response to toxic substance"/>
    <property type="evidence" value="ECO:0007669"/>
    <property type="project" value="UniProtKB-KW"/>
</dbReference>
<evidence type="ECO:0000256" key="5">
    <source>
        <dbReference type="ARBA" id="ARBA00022643"/>
    </source>
</evidence>
<accession>A0A238V7V0</accession>
<evidence type="ECO:0000256" key="6">
    <source>
        <dbReference type="ARBA" id="ARBA00022741"/>
    </source>
</evidence>
<dbReference type="SUPFAM" id="SSF51412">
    <property type="entry name" value="Inosine monophosphate dehydrogenase (IMPDH)"/>
    <property type="match status" value="1"/>
</dbReference>
<organism evidence="12 13">
    <name type="scientific">Hymenobacter mucosus</name>
    <dbReference type="NCBI Taxonomy" id="1411120"/>
    <lineage>
        <taxon>Bacteria</taxon>
        <taxon>Pseudomonadati</taxon>
        <taxon>Bacteroidota</taxon>
        <taxon>Cytophagia</taxon>
        <taxon>Cytophagales</taxon>
        <taxon>Hymenobacteraceae</taxon>
        <taxon>Hymenobacter</taxon>
    </lineage>
</organism>
<evidence type="ECO:0000256" key="3">
    <source>
        <dbReference type="ARBA" id="ARBA00022575"/>
    </source>
</evidence>
<dbReference type="GO" id="GO:0018580">
    <property type="term" value="F:nitronate monooxygenase activity"/>
    <property type="evidence" value="ECO:0007669"/>
    <property type="project" value="InterPro"/>
</dbReference>
<dbReference type="Proteomes" id="UP000198310">
    <property type="component" value="Unassembled WGS sequence"/>
</dbReference>
<dbReference type="EMBL" id="FZNS01000001">
    <property type="protein sequence ID" value="SNR29629.1"/>
    <property type="molecule type" value="Genomic_DNA"/>
</dbReference>
<dbReference type="RefSeq" id="WP_089331348.1">
    <property type="nucleotide sequence ID" value="NZ_FZNS01000001.1"/>
</dbReference>
<dbReference type="FunFam" id="3.20.20.70:FF:000154">
    <property type="entry name" value="Probable nitronate monooxygenase"/>
    <property type="match status" value="1"/>
</dbReference>
<keyword evidence="8 12" id="KW-0503">Monooxygenase</keyword>
<dbReference type="Pfam" id="PF03060">
    <property type="entry name" value="NMO"/>
    <property type="match status" value="1"/>
</dbReference>
<comment type="cofactor">
    <cofactor evidence="1">
        <name>FMN</name>
        <dbReference type="ChEBI" id="CHEBI:58210"/>
    </cofactor>
</comment>
<dbReference type="CDD" id="cd04730">
    <property type="entry name" value="NPD_like"/>
    <property type="match status" value="1"/>
</dbReference>
<name>A0A238V7V0_9BACT</name>
<evidence type="ECO:0000256" key="7">
    <source>
        <dbReference type="ARBA" id="ARBA00023002"/>
    </source>
</evidence>
<dbReference type="AlphaFoldDB" id="A0A238V7V0"/>
<evidence type="ECO:0000313" key="13">
    <source>
        <dbReference type="Proteomes" id="UP000198310"/>
    </source>
</evidence>
<keyword evidence="6" id="KW-0547">Nucleotide-binding</keyword>
<evidence type="ECO:0000256" key="2">
    <source>
        <dbReference type="ARBA" id="ARBA00009881"/>
    </source>
</evidence>
<evidence type="ECO:0000256" key="11">
    <source>
        <dbReference type="ARBA" id="ARBA00067136"/>
    </source>
</evidence>
<comment type="similarity">
    <text evidence="2">Belongs to the nitronate monooxygenase family. NMO class I subfamily.</text>
</comment>
<dbReference type="PANTHER" id="PTHR42747">
    <property type="entry name" value="NITRONATE MONOOXYGENASE-RELATED"/>
    <property type="match status" value="1"/>
</dbReference>
<dbReference type="InterPro" id="IPR013785">
    <property type="entry name" value="Aldolase_TIM"/>
</dbReference>
<evidence type="ECO:0000256" key="8">
    <source>
        <dbReference type="ARBA" id="ARBA00023033"/>
    </source>
</evidence>
<keyword evidence="13" id="KW-1185">Reference proteome</keyword>
<dbReference type="PANTHER" id="PTHR42747:SF3">
    <property type="entry name" value="NITRONATE MONOOXYGENASE-RELATED"/>
    <property type="match status" value="1"/>
</dbReference>
<gene>
    <name evidence="12" type="ORF">SAMN06269173_101169</name>
</gene>